<dbReference type="AlphaFoldDB" id="A0A098LK74"/>
<dbReference type="RefSeq" id="WP_045467433.1">
    <property type="nucleotide sequence ID" value="NZ_BBLT01000010.1"/>
</dbReference>
<organism evidence="2 3">
    <name type="scientific">Sporocytophaga myxococcoides</name>
    <dbReference type="NCBI Taxonomy" id="153721"/>
    <lineage>
        <taxon>Bacteria</taxon>
        <taxon>Pseudomonadati</taxon>
        <taxon>Bacteroidota</taxon>
        <taxon>Cytophagia</taxon>
        <taxon>Cytophagales</taxon>
        <taxon>Cytophagaceae</taxon>
        <taxon>Sporocytophaga</taxon>
    </lineage>
</organism>
<dbReference type="Proteomes" id="UP000030185">
    <property type="component" value="Unassembled WGS sequence"/>
</dbReference>
<dbReference type="PANTHER" id="PTHR43072">
    <property type="entry name" value="N-ACETYLTRANSFERASE"/>
    <property type="match status" value="1"/>
</dbReference>
<dbReference type="PIRSF" id="PIRSF037663">
    <property type="entry name" value="Acetyltransf_GNAT_prd"/>
    <property type="match status" value="1"/>
</dbReference>
<dbReference type="SUPFAM" id="SSF55729">
    <property type="entry name" value="Acyl-CoA N-acyltransferases (Nat)"/>
    <property type="match status" value="1"/>
</dbReference>
<dbReference type="PROSITE" id="PS51186">
    <property type="entry name" value="GNAT"/>
    <property type="match status" value="1"/>
</dbReference>
<reference evidence="2 3" key="1">
    <citation type="submission" date="2014-09" db="EMBL/GenBank/DDBJ databases">
        <title>Sporocytophaga myxococcoides PG-01 genome sequencing.</title>
        <authorList>
            <person name="Liu L."/>
            <person name="Gao P.J."/>
            <person name="Chen G.J."/>
            <person name="Wang L.S."/>
        </authorList>
    </citation>
    <scope>NUCLEOTIDE SEQUENCE [LARGE SCALE GENOMIC DNA]</scope>
    <source>
        <strain evidence="2 3">PG-01</strain>
    </source>
</reference>
<dbReference type="OrthoDB" id="9799096at2"/>
<dbReference type="eggNOG" id="COG0456">
    <property type="taxonomic scope" value="Bacteria"/>
</dbReference>
<comment type="caution">
    <text evidence="2">The sequence shown here is derived from an EMBL/GenBank/DDBJ whole genome shotgun (WGS) entry which is preliminary data.</text>
</comment>
<feature type="domain" description="N-acetyltransferase" evidence="1">
    <location>
        <begin position="3"/>
        <end position="160"/>
    </location>
</feature>
<accession>A0A098LK74</accession>
<evidence type="ECO:0000259" key="1">
    <source>
        <dbReference type="PROSITE" id="PS51186"/>
    </source>
</evidence>
<proteinExistence type="predicted"/>
<dbReference type="EMBL" id="BBLT01000010">
    <property type="protein sequence ID" value="GAL86869.1"/>
    <property type="molecule type" value="Genomic_DNA"/>
</dbReference>
<dbReference type="PANTHER" id="PTHR43072:SF36">
    <property type="entry name" value="RIBOSOMAL-PROTEIN-ALANINE ACETYLTRANSFERASE"/>
    <property type="match status" value="1"/>
</dbReference>
<evidence type="ECO:0000313" key="3">
    <source>
        <dbReference type="Proteomes" id="UP000030185"/>
    </source>
</evidence>
<keyword evidence="2" id="KW-0808">Transferase</keyword>
<dbReference type="FunFam" id="3.40.630.30:FF:000133">
    <property type="entry name" value="Acetyltransferase, GNAT family"/>
    <property type="match status" value="1"/>
</dbReference>
<dbReference type="InterPro" id="IPR017255">
    <property type="entry name" value="AcTrfase_GNAT_prd"/>
</dbReference>
<dbReference type="Pfam" id="PF00583">
    <property type="entry name" value="Acetyltransf_1"/>
    <property type="match status" value="1"/>
</dbReference>
<name>A0A098LK74_9BACT</name>
<dbReference type="GO" id="GO:0016747">
    <property type="term" value="F:acyltransferase activity, transferring groups other than amino-acyl groups"/>
    <property type="evidence" value="ECO:0007669"/>
    <property type="project" value="InterPro"/>
</dbReference>
<dbReference type="InterPro" id="IPR016181">
    <property type="entry name" value="Acyl_CoA_acyltransferase"/>
</dbReference>
<dbReference type="STRING" id="153721.MYP_4099"/>
<dbReference type="InterPro" id="IPR000182">
    <property type="entry name" value="GNAT_dom"/>
</dbReference>
<sequence>MEITFRNISDDDYPYVINNLNSWWDGRAMVNMLPRLFFRYFKDTGFVAIADRRILGFIIGFFSQDDHRDAYVHFIGVDPGYRNYKIGKRLYGFFVDRVKRAGVEKIYCVTSPFNKNSIAFHKRIGFEIVPGSNKTLDGIDFYSDYDGNGEDRVLFVKHLV</sequence>
<dbReference type="CDD" id="cd04301">
    <property type="entry name" value="NAT_SF"/>
    <property type="match status" value="1"/>
</dbReference>
<evidence type="ECO:0000313" key="2">
    <source>
        <dbReference type="EMBL" id="GAL86869.1"/>
    </source>
</evidence>
<gene>
    <name evidence="2" type="ORF">MYP_4099</name>
</gene>
<keyword evidence="3" id="KW-1185">Reference proteome</keyword>
<protein>
    <submittedName>
        <fullName evidence="2">Putative acetyltransferase</fullName>
    </submittedName>
</protein>
<dbReference type="Gene3D" id="3.40.630.30">
    <property type="match status" value="1"/>
</dbReference>